<feature type="transmembrane region" description="Helical" evidence="1">
    <location>
        <begin position="136"/>
        <end position="154"/>
    </location>
</feature>
<evidence type="ECO:0000313" key="2">
    <source>
        <dbReference type="EMBL" id="KAF7288617.1"/>
    </source>
</evidence>
<keyword evidence="1" id="KW-0472">Membrane</keyword>
<reference evidence="2" key="1">
    <citation type="submission" date="2020-05" db="EMBL/GenBank/DDBJ databases">
        <title>Mycena genomes resolve the evolution of fungal bioluminescence.</title>
        <authorList>
            <person name="Tsai I.J."/>
        </authorList>
    </citation>
    <scope>NUCLEOTIDE SEQUENCE</scope>
    <source>
        <strain evidence="2">171206Taipei</strain>
    </source>
</reference>
<comment type="caution">
    <text evidence="2">The sequence shown here is derived from an EMBL/GenBank/DDBJ whole genome shotgun (WGS) entry which is preliminary data.</text>
</comment>
<keyword evidence="1" id="KW-0812">Transmembrane</keyword>
<protein>
    <recommendedName>
        <fullName evidence="4">MARVEL domain-containing protein</fullName>
    </recommendedName>
</protein>
<dbReference type="RefSeq" id="XP_037212936.1">
    <property type="nucleotide sequence ID" value="XM_037370665.1"/>
</dbReference>
<keyword evidence="1" id="KW-1133">Transmembrane helix</keyword>
<dbReference type="AlphaFoldDB" id="A0A8H6VNT8"/>
<dbReference type="Proteomes" id="UP000636479">
    <property type="component" value="Unassembled WGS sequence"/>
</dbReference>
<gene>
    <name evidence="2" type="ORF">MIND_01428300</name>
</gene>
<name>A0A8H6VNT8_9AGAR</name>
<feature type="transmembrane region" description="Helical" evidence="1">
    <location>
        <begin position="44"/>
        <end position="67"/>
    </location>
</feature>
<organism evidence="2 3">
    <name type="scientific">Mycena indigotica</name>
    <dbReference type="NCBI Taxonomy" id="2126181"/>
    <lineage>
        <taxon>Eukaryota</taxon>
        <taxon>Fungi</taxon>
        <taxon>Dikarya</taxon>
        <taxon>Basidiomycota</taxon>
        <taxon>Agaricomycotina</taxon>
        <taxon>Agaricomycetes</taxon>
        <taxon>Agaricomycetidae</taxon>
        <taxon>Agaricales</taxon>
        <taxon>Marasmiineae</taxon>
        <taxon>Mycenaceae</taxon>
        <taxon>Mycena</taxon>
    </lineage>
</organism>
<dbReference type="EMBL" id="JACAZF010000020">
    <property type="protein sequence ID" value="KAF7288617.1"/>
    <property type="molecule type" value="Genomic_DNA"/>
</dbReference>
<evidence type="ECO:0000256" key="1">
    <source>
        <dbReference type="SAM" id="Phobius"/>
    </source>
</evidence>
<evidence type="ECO:0008006" key="4">
    <source>
        <dbReference type="Google" id="ProtNLM"/>
    </source>
</evidence>
<proteinExistence type="predicted"/>
<keyword evidence="3" id="KW-1185">Reference proteome</keyword>
<evidence type="ECO:0000313" key="3">
    <source>
        <dbReference type="Proteomes" id="UP000636479"/>
    </source>
</evidence>
<dbReference type="GeneID" id="59353181"/>
<accession>A0A8H6VNT8</accession>
<feature type="transmembrane region" description="Helical" evidence="1">
    <location>
        <begin position="79"/>
        <end position="101"/>
    </location>
</feature>
<sequence>MASLPRVRAVVLGAVLLLALVELGLSCALLQATAGLETVSLTHTILALAAAAFTILVVVPLLVLAGVRPGGPASSLAAELPLLGLCAVLWLAAGGATAHALGDTDLWAYGYTPYCARAFVAVARGAFPAICAQTRALAAFAFVIGVLLVGYLAMRVALAVRRKQPVWTTSVGGRADRAKAQGGGPGPALAQA</sequence>